<reference evidence="1" key="1">
    <citation type="submission" date="2022-11" db="EMBL/GenBank/DDBJ databases">
        <title>Genome Sequence of Nemania bipapillata.</title>
        <authorList>
            <person name="Buettner E."/>
        </authorList>
    </citation>
    <scope>NUCLEOTIDE SEQUENCE</scope>
    <source>
        <strain evidence="1">CP14</strain>
    </source>
</reference>
<dbReference type="Proteomes" id="UP001153334">
    <property type="component" value="Unassembled WGS sequence"/>
</dbReference>
<gene>
    <name evidence="1" type="ORF">ONZ43_g7429</name>
</gene>
<accession>A0ACC2HQV6</accession>
<keyword evidence="2" id="KW-1185">Reference proteome</keyword>
<name>A0ACC2HQV6_9PEZI</name>
<evidence type="ECO:0000313" key="2">
    <source>
        <dbReference type="Proteomes" id="UP001153334"/>
    </source>
</evidence>
<comment type="caution">
    <text evidence="1">The sequence shown here is derived from an EMBL/GenBank/DDBJ whole genome shotgun (WGS) entry which is preliminary data.</text>
</comment>
<evidence type="ECO:0000313" key="1">
    <source>
        <dbReference type="EMBL" id="KAJ8105432.1"/>
    </source>
</evidence>
<protein>
    <submittedName>
        <fullName evidence="1">Uncharacterized protein</fullName>
    </submittedName>
</protein>
<proteinExistence type="predicted"/>
<organism evidence="1 2">
    <name type="scientific">Nemania bipapillata</name>
    <dbReference type="NCBI Taxonomy" id="110536"/>
    <lineage>
        <taxon>Eukaryota</taxon>
        <taxon>Fungi</taxon>
        <taxon>Dikarya</taxon>
        <taxon>Ascomycota</taxon>
        <taxon>Pezizomycotina</taxon>
        <taxon>Sordariomycetes</taxon>
        <taxon>Xylariomycetidae</taxon>
        <taxon>Xylariales</taxon>
        <taxon>Xylariaceae</taxon>
        <taxon>Nemania</taxon>
    </lineage>
</organism>
<dbReference type="EMBL" id="JAPESX010003222">
    <property type="protein sequence ID" value="KAJ8105432.1"/>
    <property type="molecule type" value="Genomic_DNA"/>
</dbReference>
<sequence>MYSSAEDISQALEKFRAYRVSANRPVLEKIIPIIERTQPPNPGDGRTEHYQRLRKEFLESLLESGPLDIDKTSELLERWDDFKHIVDGTSVEPDKALRITRREAFFSAVEAGLKEKSPEGVRESITVPSELRLLAEQVDAVWGPGLSEWMCKFHGAFFSLYDPGLVDTPEIRTDVPCGPSFMDDETGEEFETAVGFQIGAGIELECWAILSRNQDDSDQPWEWRYMINRFEYSLRIFDTIPDSLSCFASMGEPGEPGMDYWDDIGDRVYEHFRCGG</sequence>